<proteinExistence type="predicted"/>
<reference evidence="1" key="2">
    <citation type="journal article" date="2015" name="Data Brief">
        <title>Shoot transcriptome of the giant reed, Arundo donax.</title>
        <authorList>
            <person name="Barrero R.A."/>
            <person name="Guerrero F.D."/>
            <person name="Moolhuijzen P."/>
            <person name="Goolsby J.A."/>
            <person name="Tidwell J."/>
            <person name="Bellgard S.E."/>
            <person name="Bellgard M.I."/>
        </authorList>
    </citation>
    <scope>NUCLEOTIDE SEQUENCE</scope>
    <source>
        <tissue evidence="1">Shoot tissue taken approximately 20 cm above the soil surface</tissue>
    </source>
</reference>
<dbReference type="EMBL" id="GBRH01213900">
    <property type="protein sequence ID" value="JAD83995.1"/>
    <property type="molecule type" value="Transcribed_RNA"/>
</dbReference>
<protein>
    <submittedName>
        <fullName evidence="1">Uncharacterized protein</fullName>
    </submittedName>
</protein>
<dbReference type="AlphaFoldDB" id="A0A0A9DEB5"/>
<name>A0A0A9DEB5_ARUDO</name>
<organism evidence="1">
    <name type="scientific">Arundo donax</name>
    <name type="common">Giant reed</name>
    <name type="synonym">Donax arundinaceus</name>
    <dbReference type="NCBI Taxonomy" id="35708"/>
    <lineage>
        <taxon>Eukaryota</taxon>
        <taxon>Viridiplantae</taxon>
        <taxon>Streptophyta</taxon>
        <taxon>Embryophyta</taxon>
        <taxon>Tracheophyta</taxon>
        <taxon>Spermatophyta</taxon>
        <taxon>Magnoliopsida</taxon>
        <taxon>Liliopsida</taxon>
        <taxon>Poales</taxon>
        <taxon>Poaceae</taxon>
        <taxon>PACMAD clade</taxon>
        <taxon>Arundinoideae</taxon>
        <taxon>Arundineae</taxon>
        <taxon>Arundo</taxon>
    </lineage>
</organism>
<accession>A0A0A9DEB5</accession>
<evidence type="ECO:0000313" key="1">
    <source>
        <dbReference type="EMBL" id="JAD83995.1"/>
    </source>
</evidence>
<sequence length="39" mass="4367">MENCSILLISGYEDQHMIFAMVCRSVLVNILEQLGILGL</sequence>
<reference evidence="1" key="1">
    <citation type="submission" date="2014-09" db="EMBL/GenBank/DDBJ databases">
        <authorList>
            <person name="Magalhaes I.L.F."/>
            <person name="Oliveira U."/>
            <person name="Santos F.R."/>
            <person name="Vidigal T.H.D.A."/>
            <person name="Brescovit A.D."/>
            <person name="Santos A.J."/>
        </authorList>
    </citation>
    <scope>NUCLEOTIDE SEQUENCE</scope>
    <source>
        <tissue evidence="1">Shoot tissue taken approximately 20 cm above the soil surface</tissue>
    </source>
</reference>